<sequence>MEQERSELQDDFDAQPPASLDLVYFNDLKICVSNEPQLFDELQVQLQQHRGQYPHIEEIYSVARHAIGWKAGYRDHYDQVASWNYWTTLVVPNKGSNPDFVAYNMVYKVMRKEPLDFMPRTKVTIIHTMPKSIVVYMAGLDKETKNMHWRLLEIFTNRPTKIISSGVVRLDLQVECNIGHIFPIVDRGSKRVDRVGVCISLKSGYLPVLYKVIVHDISATTITATDTPVPPLLSKTIPISGMTRLPGGFAFVQNNQLVCSADEQTHCTKVSDTICLSCEPLLGHIFSASEKPGRVKRLLLFDGQNGTRLPFSLEDCPVRPTGISSHATGFVRVIDDRKAVEVYSFGAE</sequence>
<organism evidence="1 2">
    <name type="scientific">Thamnocephalis sphaerospora</name>
    <dbReference type="NCBI Taxonomy" id="78915"/>
    <lineage>
        <taxon>Eukaryota</taxon>
        <taxon>Fungi</taxon>
        <taxon>Fungi incertae sedis</taxon>
        <taxon>Zoopagomycota</taxon>
        <taxon>Zoopagomycotina</taxon>
        <taxon>Zoopagomycetes</taxon>
        <taxon>Zoopagales</taxon>
        <taxon>Sigmoideomycetaceae</taxon>
        <taxon>Thamnocephalis</taxon>
    </lineage>
</organism>
<proteinExistence type="predicted"/>
<evidence type="ECO:0000313" key="1">
    <source>
        <dbReference type="EMBL" id="RKP05013.1"/>
    </source>
</evidence>
<dbReference type="EMBL" id="KZ993318">
    <property type="protein sequence ID" value="RKP05013.1"/>
    <property type="molecule type" value="Genomic_DNA"/>
</dbReference>
<accession>A0A4P9XH75</accession>
<keyword evidence="2" id="KW-1185">Reference proteome</keyword>
<reference evidence="2" key="1">
    <citation type="journal article" date="2018" name="Nat. Microbiol.">
        <title>Leveraging single-cell genomics to expand the fungal tree of life.</title>
        <authorList>
            <person name="Ahrendt S.R."/>
            <person name="Quandt C.A."/>
            <person name="Ciobanu D."/>
            <person name="Clum A."/>
            <person name="Salamov A."/>
            <person name="Andreopoulos B."/>
            <person name="Cheng J.F."/>
            <person name="Woyke T."/>
            <person name="Pelin A."/>
            <person name="Henrissat B."/>
            <person name="Reynolds N.K."/>
            <person name="Benny G.L."/>
            <person name="Smith M.E."/>
            <person name="James T.Y."/>
            <person name="Grigoriev I.V."/>
        </authorList>
    </citation>
    <scope>NUCLEOTIDE SEQUENCE [LARGE SCALE GENOMIC DNA]</scope>
    <source>
        <strain evidence="2">RSA 1356</strain>
    </source>
</reference>
<protein>
    <submittedName>
        <fullName evidence="1">Uncharacterized protein</fullName>
    </submittedName>
</protein>
<gene>
    <name evidence="1" type="ORF">THASP1DRAFT_33165</name>
</gene>
<evidence type="ECO:0000313" key="2">
    <source>
        <dbReference type="Proteomes" id="UP000271241"/>
    </source>
</evidence>
<name>A0A4P9XH75_9FUNG</name>
<dbReference type="AlphaFoldDB" id="A0A4P9XH75"/>
<dbReference type="Proteomes" id="UP000271241">
    <property type="component" value="Unassembled WGS sequence"/>
</dbReference>